<dbReference type="EMBL" id="DF973513">
    <property type="protein sequence ID" value="GAU33000.1"/>
    <property type="molecule type" value="Genomic_DNA"/>
</dbReference>
<dbReference type="PANTHER" id="PTHR46503:SF9">
    <property type="entry name" value="INTER ALPHA-TRYPSIN INHIBITOR, HEAVY CHAIN-LIKE PROTEIN"/>
    <property type="match status" value="1"/>
</dbReference>
<dbReference type="SMART" id="SM00327">
    <property type="entry name" value="VWA"/>
    <property type="match status" value="1"/>
</dbReference>
<organism evidence="2 3">
    <name type="scientific">Trifolium subterraneum</name>
    <name type="common">Subterranean clover</name>
    <dbReference type="NCBI Taxonomy" id="3900"/>
    <lineage>
        <taxon>Eukaryota</taxon>
        <taxon>Viridiplantae</taxon>
        <taxon>Streptophyta</taxon>
        <taxon>Embryophyta</taxon>
        <taxon>Tracheophyta</taxon>
        <taxon>Spermatophyta</taxon>
        <taxon>Magnoliopsida</taxon>
        <taxon>eudicotyledons</taxon>
        <taxon>Gunneridae</taxon>
        <taxon>Pentapetalae</taxon>
        <taxon>rosids</taxon>
        <taxon>fabids</taxon>
        <taxon>Fabales</taxon>
        <taxon>Fabaceae</taxon>
        <taxon>Papilionoideae</taxon>
        <taxon>50 kb inversion clade</taxon>
        <taxon>NPAAA clade</taxon>
        <taxon>Hologalegina</taxon>
        <taxon>IRL clade</taxon>
        <taxon>Trifolieae</taxon>
        <taxon>Trifolium</taxon>
    </lineage>
</organism>
<dbReference type="SUPFAM" id="SSF53300">
    <property type="entry name" value="vWA-like"/>
    <property type="match status" value="1"/>
</dbReference>
<name>A0A2Z6N9T7_TRISU</name>
<dbReference type="OrthoDB" id="1729737at2759"/>
<keyword evidence="3" id="KW-1185">Reference proteome</keyword>
<evidence type="ECO:0000313" key="2">
    <source>
        <dbReference type="EMBL" id="GAU33000.1"/>
    </source>
</evidence>
<dbReference type="InterPro" id="IPR002035">
    <property type="entry name" value="VWF_A"/>
</dbReference>
<accession>A0A2Z6N9T7</accession>
<evidence type="ECO:0000313" key="3">
    <source>
        <dbReference type="Proteomes" id="UP000242715"/>
    </source>
</evidence>
<protein>
    <recommendedName>
        <fullName evidence="1">VWFA domain-containing protein</fullName>
    </recommendedName>
</protein>
<sequence length="691" mass="76692">MAGQFSSSVEFGLNLSKRIHHIKGSAPAPLPEMTRTSSEEFLPTAPMCYAVIPDPQVVDNPDIRSYQPYVYGLCDPPALIPLQLHGIDMEVECCLDTAFVTVIGRWRVHCVSGSGLCDCQVAIPIGEQGSLLGVEVDDSGKSYHTELISLKDEKDKQRMAKAKDGYFLKSQIYIVKIPQFKGGSIFSVKMKWSQKILFHDGEFGLTVPFCFPSYVNPVGKKNSKKEKIFLKLNSGTANEVLCKATSHPLKGLMSQAGKLSLSYEAEVPAWSSTDFSFSYTVSSSDIFGGVLLQSPFLRDFDEREIFCLYLYPGNCQDRKVFKRDVVFVVDISASMKGIPLENAKNALLASLSQLNLQDTFNIIAFNGESYLFSPSMVSATNEAILKASTWVDTTFIANGGTNIMHPLTQAMNLLRKSSDAVPLIFLVTDGAVEDEREICEFVKSYVTSLYCNRYFLQMLAQIGRGHYDAVFDLDTIDIRMQRLFSTASSVIVADITIKSLEGLDSQELFPSHIPDLSFGSPLIISGRYYGTFPELVKVTGTFADTTSFVVDLKVKREKDMKLTNVFSKRHIDLVTAHAWLLESEELEEKVSKMSIQNNIPSEYTCLEMILVKKDDGKKAPDNFLLQKAYSQLSFKGLEHDIPKLFLGGLSHGFGDTKATAENIPPATKEEKHGLLEKAASTCCSKHWLVLS</sequence>
<dbReference type="PANTHER" id="PTHR46503">
    <property type="entry name" value="INTER-ALPHA-TRYPSIN INHIBITOR HEAVY CHAIN-LIKE PROTEIN"/>
    <property type="match status" value="1"/>
</dbReference>
<dbReference type="AlphaFoldDB" id="A0A2Z6N9T7"/>
<reference evidence="3" key="1">
    <citation type="journal article" date="2017" name="Front. Plant Sci.">
        <title>Climate Clever Clovers: New Paradigm to Reduce the Environmental Footprint of Ruminants by Breeding Low Methanogenic Forages Utilizing Haplotype Variation.</title>
        <authorList>
            <person name="Kaur P."/>
            <person name="Appels R."/>
            <person name="Bayer P.E."/>
            <person name="Keeble-Gagnere G."/>
            <person name="Wang J."/>
            <person name="Hirakawa H."/>
            <person name="Shirasawa K."/>
            <person name="Vercoe P."/>
            <person name="Stefanova K."/>
            <person name="Durmic Z."/>
            <person name="Nichols P."/>
            <person name="Revell C."/>
            <person name="Isobe S.N."/>
            <person name="Edwards D."/>
            <person name="Erskine W."/>
        </authorList>
    </citation>
    <scope>NUCLEOTIDE SEQUENCE [LARGE SCALE GENOMIC DNA]</scope>
    <source>
        <strain evidence="3">cv. Daliak</strain>
    </source>
</reference>
<dbReference type="Proteomes" id="UP000242715">
    <property type="component" value="Unassembled WGS sequence"/>
</dbReference>
<feature type="domain" description="VWFA" evidence="1">
    <location>
        <begin position="324"/>
        <end position="513"/>
    </location>
</feature>
<evidence type="ECO:0000259" key="1">
    <source>
        <dbReference type="PROSITE" id="PS50234"/>
    </source>
</evidence>
<gene>
    <name evidence="2" type="ORF">TSUD_358670</name>
</gene>
<proteinExistence type="predicted"/>
<dbReference type="Gene3D" id="3.40.50.410">
    <property type="entry name" value="von Willebrand factor, type A domain"/>
    <property type="match status" value="1"/>
</dbReference>
<dbReference type="Pfam" id="PF13519">
    <property type="entry name" value="VWA_2"/>
    <property type="match status" value="1"/>
</dbReference>
<dbReference type="PROSITE" id="PS50234">
    <property type="entry name" value="VWFA"/>
    <property type="match status" value="1"/>
</dbReference>
<dbReference type="InterPro" id="IPR036465">
    <property type="entry name" value="vWFA_dom_sf"/>
</dbReference>